<name>A0A537IQ26_9BACT</name>
<dbReference type="AlphaFoldDB" id="A0A537IQ26"/>
<evidence type="ECO:0000313" key="2">
    <source>
        <dbReference type="Proteomes" id="UP000318834"/>
    </source>
</evidence>
<comment type="caution">
    <text evidence="1">The sequence shown here is derived from an EMBL/GenBank/DDBJ whole genome shotgun (WGS) entry which is preliminary data.</text>
</comment>
<gene>
    <name evidence="1" type="ORF">E6H05_09725</name>
</gene>
<sequence>MPPVSEEITVHGRTFQLTIEGPDGLRRFSAIMTDVATGRPLTRNPVRGRSAADARDRALEVMHNLLGIERFYDQVLAVAAQLAPGAAVDLTEDAQAIHAEVSGTWELGVPLAVARDDVTDPEADPVVLRERVEVHFRTHLRRVG</sequence>
<protein>
    <submittedName>
        <fullName evidence="1">Uncharacterized protein</fullName>
    </submittedName>
</protein>
<organism evidence="1 2">
    <name type="scientific">Candidatus Segetimicrobium genomatis</name>
    <dbReference type="NCBI Taxonomy" id="2569760"/>
    <lineage>
        <taxon>Bacteria</taxon>
        <taxon>Bacillati</taxon>
        <taxon>Candidatus Sysuimicrobiota</taxon>
        <taxon>Candidatus Sysuimicrobiia</taxon>
        <taxon>Candidatus Sysuimicrobiales</taxon>
        <taxon>Candidatus Segetimicrobiaceae</taxon>
        <taxon>Candidatus Segetimicrobium</taxon>
    </lineage>
</organism>
<reference evidence="1 2" key="1">
    <citation type="journal article" date="2019" name="Nat. Microbiol.">
        <title>Mediterranean grassland soil C-N compound turnover is dependent on rainfall and depth, and is mediated by genomically divergent microorganisms.</title>
        <authorList>
            <person name="Diamond S."/>
            <person name="Andeer P.F."/>
            <person name="Li Z."/>
            <person name="Crits-Christoph A."/>
            <person name="Burstein D."/>
            <person name="Anantharaman K."/>
            <person name="Lane K.R."/>
            <person name="Thomas B.C."/>
            <person name="Pan C."/>
            <person name="Northen T.R."/>
            <person name="Banfield J.F."/>
        </authorList>
    </citation>
    <scope>NUCLEOTIDE SEQUENCE [LARGE SCALE GENOMIC DNA]</scope>
    <source>
        <strain evidence="1">NP_8</strain>
    </source>
</reference>
<accession>A0A537IQ26</accession>
<dbReference type="EMBL" id="VBAP01000071">
    <property type="protein sequence ID" value="TMI73405.1"/>
    <property type="molecule type" value="Genomic_DNA"/>
</dbReference>
<proteinExistence type="predicted"/>
<evidence type="ECO:0000313" key="1">
    <source>
        <dbReference type="EMBL" id="TMI73405.1"/>
    </source>
</evidence>
<dbReference type="Proteomes" id="UP000318834">
    <property type="component" value="Unassembled WGS sequence"/>
</dbReference>